<keyword evidence="3" id="KW-1185">Reference proteome</keyword>
<comment type="caution">
    <text evidence="2">The sequence shown here is derived from an EMBL/GenBank/DDBJ whole genome shotgun (WGS) entry which is preliminary data.</text>
</comment>
<organism evidence="2 3">
    <name type="scientific">Coniophora puteana (strain RWD-64-598)</name>
    <name type="common">Brown rot fungus</name>
    <dbReference type="NCBI Taxonomy" id="741705"/>
    <lineage>
        <taxon>Eukaryota</taxon>
        <taxon>Fungi</taxon>
        <taxon>Dikarya</taxon>
        <taxon>Basidiomycota</taxon>
        <taxon>Agaricomycotina</taxon>
        <taxon>Agaricomycetes</taxon>
        <taxon>Agaricomycetidae</taxon>
        <taxon>Boletales</taxon>
        <taxon>Coniophorineae</taxon>
        <taxon>Coniophoraceae</taxon>
        <taxon>Coniophora</taxon>
    </lineage>
</organism>
<protein>
    <submittedName>
        <fullName evidence="2">Uncharacterized protein</fullName>
    </submittedName>
</protein>
<dbReference type="Proteomes" id="UP000053558">
    <property type="component" value="Unassembled WGS sequence"/>
</dbReference>
<proteinExistence type="predicted"/>
<feature type="region of interest" description="Disordered" evidence="1">
    <location>
        <begin position="189"/>
        <end position="209"/>
    </location>
</feature>
<dbReference type="EMBL" id="JH711589">
    <property type="protein sequence ID" value="EIW75387.1"/>
    <property type="molecule type" value="Genomic_DNA"/>
</dbReference>
<dbReference type="OMA" id="TRAHIND"/>
<evidence type="ECO:0000256" key="1">
    <source>
        <dbReference type="SAM" id="MobiDB-lite"/>
    </source>
</evidence>
<feature type="compositionally biased region" description="Acidic residues" evidence="1">
    <location>
        <begin position="428"/>
        <end position="442"/>
    </location>
</feature>
<feature type="region of interest" description="Disordered" evidence="1">
    <location>
        <begin position="379"/>
        <end position="442"/>
    </location>
</feature>
<accession>A0A5M3M8L3</accession>
<reference evidence="3" key="1">
    <citation type="journal article" date="2012" name="Science">
        <title>The Paleozoic origin of enzymatic lignin decomposition reconstructed from 31 fungal genomes.</title>
        <authorList>
            <person name="Floudas D."/>
            <person name="Binder M."/>
            <person name="Riley R."/>
            <person name="Barry K."/>
            <person name="Blanchette R.A."/>
            <person name="Henrissat B."/>
            <person name="Martinez A.T."/>
            <person name="Otillar R."/>
            <person name="Spatafora J.W."/>
            <person name="Yadav J.S."/>
            <person name="Aerts A."/>
            <person name="Benoit I."/>
            <person name="Boyd A."/>
            <person name="Carlson A."/>
            <person name="Copeland A."/>
            <person name="Coutinho P.M."/>
            <person name="de Vries R.P."/>
            <person name="Ferreira P."/>
            <person name="Findley K."/>
            <person name="Foster B."/>
            <person name="Gaskell J."/>
            <person name="Glotzer D."/>
            <person name="Gorecki P."/>
            <person name="Heitman J."/>
            <person name="Hesse C."/>
            <person name="Hori C."/>
            <person name="Igarashi K."/>
            <person name="Jurgens J.A."/>
            <person name="Kallen N."/>
            <person name="Kersten P."/>
            <person name="Kohler A."/>
            <person name="Kuees U."/>
            <person name="Kumar T.K.A."/>
            <person name="Kuo A."/>
            <person name="LaButti K."/>
            <person name="Larrondo L.F."/>
            <person name="Lindquist E."/>
            <person name="Ling A."/>
            <person name="Lombard V."/>
            <person name="Lucas S."/>
            <person name="Lundell T."/>
            <person name="Martin R."/>
            <person name="McLaughlin D.J."/>
            <person name="Morgenstern I."/>
            <person name="Morin E."/>
            <person name="Murat C."/>
            <person name="Nagy L.G."/>
            <person name="Nolan M."/>
            <person name="Ohm R.A."/>
            <person name="Patyshakuliyeva A."/>
            <person name="Rokas A."/>
            <person name="Ruiz-Duenas F.J."/>
            <person name="Sabat G."/>
            <person name="Salamov A."/>
            <person name="Samejima M."/>
            <person name="Schmutz J."/>
            <person name="Slot J.C."/>
            <person name="St John F."/>
            <person name="Stenlid J."/>
            <person name="Sun H."/>
            <person name="Sun S."/>
            <person name="Syed K."/>
            <person name="Tsang A."/>
            <person name="Wiebenga A."/>
            <person name="Young D."/>
            <person name="Pisabarro A."/>
            <person name="Eastwood D.C."/>
            <person name="Martin F."/>
            <person name="Cullen D."/>
            <person name="Grigoriev I.V."/>
            <person name="Hibbett D.S."/>
        </authorList>
    </citation>
    <scope>NUCLEOTIDE SEQUENCE [LARGE SCALE GENOMIC DNA]</scope>
    <source>
        <strain evidence="3">RWD-64-598 SS2</strain>
    </source>
</reference>
<dbReference type="AlphaFoldDB" id="A0A5M3M8L3"/>
<sequence>MSPKSTPQSSLPPLLALPPLFTPSDLLTLLPLPLSTPPWRTCLLLPVPLWQPSRKQTKRQLTQAEKASRAAAAEVARNHQMEVADAVKAFHPREEAEIKAEAARLSLKTDYFRRLVRGKINVKPPREPSLREALTSAKAADINKDREVKLRLRKIVDELDKDDDMSTSNLTQEEKDALIARLKEKKATKGTAMRASNTGAAKDHTASTKRMRHELDTGGLRNGTLGFFFVTRAHINDTLATDFYGNAHALQIFKDILGKDPAEVARLFDMWSCTNSKNIQERNNYSVIKSQCSHLVTFKLQQATRSKPKMNYVNIHKFAATHKIKIKGWPPSIEIGNPSDVLHNIDEAILLRDALVSGACHWAQMTDAEVAAHHAEMARLEAEGKPVGKRRKARSDKGKTHKKRKQDEDAKGCVSRRQKKVKSVAIIESEDEDDDEDYQSDE</sequence>
<name>A0A5M3M8L3_CONPW</name>
<gene>
    <name evidence="2" type="ORF">CONPUDRAFT_77576</name>
</gene>
<dbReference type="GeneID" id="19209628"/>
<dbReference type="RefSeq" id="XP_007774767.1">
    <property type="nucleotide sequence ID" value="XM_007776577.1"/>
</dbReference>
<dbReference type="KEGG" id="cput:CONPUDRAFT_77576"/>
<evidence type="ECO:0000313" key="2">
    <source>
        <dbReference type="EMBL" id="EIW75387.1"/>
    </source>
</evidence>
<dbReference type="OrthoDB" id="2664589at2759"/>
<feature type="compositionally biased region" description="Basic residues" evidence="1">
    <location>
        <begin position="387"/>
        <end position="404"/>
    </location>
</feature>
<evidence type="ECO:0000313" key="3">
    <source>
        <dbReference type="Proteomes" id="UP000053558"/>
    </source>
</evidence>